<evidence type="ECO:0000256" key="7">
    <source>
        <dbReference type="ARBA" id="ARBA00022989"/>
    </source>
</evidence>
<dbReference type="InterPro" id="IPR035906">
    <property type="entry name" value="MetI-like_sf"/>
</dbReference>
<dbReference type="KEGG" id="lck:HN018_22900"/>
<dbReference type="AlphaFoldDB" id="A0A6M8HY82"/>
<evidence type="ECO:0000256" key="9">
    <source>
        <dbReference type="RuleBase" id="RU363032"/>
    </source>
</evidence>
<feature type="transmembrane region" description="Helical" evidence="9">
    <location>
        <begin position="7"/>
        <end position="30"/>
    </location>
</feature>
<evidence type="ECO:0000256" key="4">
    <source>
        <dbReference type="ARBA" id="ARBA00022475"/>
    </source>
</evidence>
<protein>
    <submittedName>
        <fullName evidence="11">Amino acid ABC transporter permease</fullName>
    </submittedName>
</protein>
<dbReference type="PROSITE" id="PS50928">
    <property type="entry name" value="ABC_TM1"/>
    <property type="match status" value="1"/>
</dbReference>
<geneLocation type="plasmid" evidence="11 12">
    <name>unnamed1</name>
</geneLocation>
<evidence type="ECO:0000256" key="1">
    <source>
        <dbReference type="ARBA" id="ARBA00004429"/>
    </source>
</evidence>
<evidence type="ECO:0000256" key="3">
    <source>
        <dbReference type="ARBA" id="ARBA00022448"/>
    </source>
</evidence>
<evidence type="ECO:0000256" key="2">
    <source>
        <dbReference type="ARBA" id="ARBA00010072"/>
    </source>
</evidence>
<dbReference type="InterPro" id="IPR043429">
    <property type="entry name" value="ArtM/GltK/GlnP/TcyL/YhdX-like"/>
</dbReference>
<reference evidence="11 12" key="1">
    <citation type="journal article" date="2014" name="World J. Microbiol. Biotechnol.">
        <title>Biodiversity and physiological characteristics of Antarctic and Arctic lichens-associated bacteria.</title>
        <authorList>
            <person name="Lee Y.M."/>
            <person name="Kim E.H."/>
            <person name="Lee H.K."/>
            <person name="Hong S.G."/>
        </authorList>
    </citation>
    <scope>NUCLEOTIDE SEQUENCE [LARGE SCALE GENOMIC DNA]</scope>
    <source>
        <strain evidence="11 12">PAMC 26569</strain>
        <plasmid evidence="11">unnamed1</plasmid>
    </source>
</reference>
<evidence type="ECO:0000313" key="11">
    <source>
        <dbReference type="EMBL" id="QKE93051.1"/>
    </source>
</evidence>
<dbReference type="Proteomes" id="UP000500767">
    <property type="component" value="Plasmid unnamed1"/>
</dbReference>
<dbReference type="EMBL" id="CP053709">
    <property type="protein sequence ID" value="QKE93051.1"/>
    <property type="molecule type" value="Genomic_DNA"/>
</dbReference>
<name>A0A6M8HY82_9PROT</name>
<keyword evidence="7 9" id="KW-1133">Transmembrane helix</keyword>
<dbReference type="Gene3D" id="1.10.3720.10">
    <property type="entry name" value="MetI-like"/>
    <property type="match status" value="1"/>
</dbReference>
<accession>A0A6M8HY82</accession>
<sequence>MLRGAETTIWLVIAILAIATPMSVLVAILMRSRFAVVRGATTIVGAFVRGIPPLLLLFTAYFVLPVAGIVLSPVQAAIAGLSLYIVFYFAECIRSGLAAIPAGQHDAVRALGLPRLRAARRVLLPQLLPVALPPFIGYATEVVKGSALASAISVAELTGNGYQMIMATGRTLPVLVVMGLLYAALDGCLLAVQALVTRRLKRATA</sequence>
<dbReference type="GO" id="GO:0022857">
    <property type="term" value="F:transmembrane transporter activity"/>
    <property type="evidence" value="ECO:0007669"/>
    <property type="project" value="InterPro"/>
</dbReference>
<organism evidence="11 12">
    <name type="scientific">Lichenicola cladoniae</name>
    <dbReference type="NCBI Taxonomy" id="1484109"/>
    <lineage>
        <taxon>Bacteria</taxon>
        <taxon>Pseudomonadati</taxon>
        <taxon>Pseudomonadota</taxon>
        <taxon>Alphaproteobacteria</taxon>
        <taxon>Acetobacterales</taxon>
        <taxon>Acetobacteraceae</taxon>
        <taxon>Lichenicola</taxon>
    </lineage>
</organism>
<comment type="similarity">
    <text evidence="2">Belongs to the binding-protein-dependent transport system permease family. HisMQ subfamily.</text>
</comment>
<keyword evidence="12" id="KW-1185">Reference proteome</keyword>
<dbReference type="CDD" id="cd06261">
    <property type="entry name" value="TM_PBP2"/>
    <property type="match status" value="1"/>
</dbReference>
<dbReference type="NCBIfam" id="TIGR01726">
    <property type="entry name" value="HEQRo_perm_3TM"/>
    <property type="match status" value="1"/>
</dbReference>
<keyword evidence="5 9" id="KW-0812">Transmembrane</keyword>
<dbReference type="InterPro" id="IPR000515">
    <property type="entry name" value="MetI-like"/>
</dbReference>
<feature type="transmembrane region" description="Helical" evidence="9">
    <location>
        <begin position="42"/>
        <end position="64"/>
    </location>
</feature>
<dbReference type="GO" id="GO:0006865">
    <property type="term" value="P:amino acid transport"/>
    <property type="evidence" value="ECO:0007669"/>
    <property type="project" value="UniProtKB-KW"/>
</dbReference>
<feature type="transmembrane region" description="Helical" evidence="9">
    <location>
        <begin position="70"/>
        <end position="90"/>
    </location>
</feature>
<gene>
    <name evidence="11" type="ORF">HN018_22900</name>
</gene>
<dbReference type="GO" id="GO:0043190">
    <property type="term" value="C:ATP-binding cassette (ABC) transporter complex"/>
    <property type="evidence" value="ECO:0007669"/>
    <property type="project" value="InterPro"/>
</dbReference>
<evidence type="ECO:0000313" key="12">
    <source>
        <dbReference type="Proteomes" id="UP000500767"/>
    </source>
</evidence>
<keyword evidence="4" id="KW-1003">Cell membrane</keyword>
<dbReference type="PANTHER" id="PTHR30614">
    <property type="entry name" value="MEMBRANE COMPONENT OF AMINO ACID ABC TRANSPORTER"/>
    <property type="match status" value="1"/>
</dbReference>
<keyword evidence="6" id="KW-0029">Amino-acid transport</keyword>
<feature type="transmembrane region" description="Helical" evidence="9">
    <location>
        <begin position="172"/>
        <end position="196"/>
    </location>
</feature>
<dbReference type="RefSeq" id="WP_171836223.1">
    <property type="nucleotide sequence ID" value="NZ_CP053709.1"/>
</dbReference>
<keyword evidence="3 9" id="KW-0813">Transport</keyword>
<evidence type="ECO:0000256" key="6">
    <source>
        <dbReference type="ARBA" id="ARBA00022970"/>
    </source>
</evidence>
<comment type="subcellular location">
    <subcellularLocation>
        <location evidence="1">Cell inner membrane</location>
        <topology evidence="1">Multi-pass membrane protein</topology>
    </subcellularLocation>
    <subcellularLocation>
        <location evidence="9">Cell membrane</location>
        <topology evidence="9">Multi-pass membrane protein</topology>
    </subcellularLocation>
</comment>
<dbReference type="Pfam" id="PF00528">
    <property type="entry name" value="BPD_transp_1"/>
    <property type="match status" value="1"/>
</dbReference>
<evidence type="ECO:0000259" key="10">
    <source>
        <dbReference type="PROSITE" id="PS50928"/>
    </source>
</evidence>
<evidence type="ECO:0000256" key="8">
    <source>
        <dbReference type="ARBA" id="ARBA00023136"/>
    </source>
</evidence>
<feature type="domain" description="ABC transmembrane type-1" evidence="10">
    <location>
        <begin position="5"/>
        <end position="193"/>
    </location>
</feature>
<evidence type="ECO:0000256" key="5">
    <source>
        <dbReference type="ARBA" id="ARBA00022692"/>
    </source>
</evidence>
<keyword evidence="11" id="KW-0614">Plasmid</keyword>
<dbReference type="PANTHER" id="PTHR30614:SF0">
    <property type="entry name" value="L-CYSTINE TRANSPORT SYSTEM PERMEASE PROTEIN TCYL"/>
    <property type="match status" value="1"/>
</dbReference>
<keyword evidence="8 9" id="KW-0472">Membrane</keyword>
<dbReference type="InterPro" id="IPR010065">
    <property type="entry name" value="AA_ABC_transptr_permease_3TM"/>
</dbReference>
<proteinExistence type="inferred from homology"/>
<dbReference type="SUPFAM" id="SSF161098">
    <property type="entry name" value="MetI-like"/>
    <property type="match status" value="1"/>
</dbReference>